<comment type="similarity">
    <text evidence="2 8">Belongs to the glycosyl hydrolase 17 family.</text>
</comment>
<keyword evidence="4" id="KW-0378">Hydrolase</keyword>
<evidence type="ECO:0000256" key="2">
    <source>
        <dbReference type="ARBA" id="ARBA00008773"/>
    </source>
</evidence>
<dbReference type="InterPro" id="IPR044965">
    <property type="entry name" value="Glyco_hydro_17_plant"/>
</dbReference>
<keyword evidence="5" id="KW-0326">Glycosidase</keyword>
<gene>
    <name evidence="9" type="ORF">GH714_035103</name>
</gene>
<evidence type="ECO:0000256" key="4">
    <source>
        <dbReference type="ARBA" id="ARBA00022801"/>
    </source>
</evidence>
<dbReference type="InterPro" id="IPR000490">
    <property type="entry name" value="Glyco_hydro_17"/>
</dbReference>
<dbReference type="Pfam" id="PF00332">
    <property type="entry name" value="Glyco_hydro_17"/>
    <property type="match status" value="1"/>
</dbReference>
<proteinExistence type="inferred from homology"/>
<evidence type="ECO:0000313" key="9">
    <source>
        <dbReference type="EMBL" id="KAF2289342.1"/>
    </source>
</evidence>
<dbReference type="EMBL" id="JAAGAX010000016">
    <property type="protein sequence ID" value="KAF2289342.1"/>
    <property type="molecule type" value="Genomic_DNA"/>
</dbReference>
<name>A0A6A6KK78_HEVBR</name>
<accession>A0A6A6KK78</accession>
<evidence type="ECO:0000256" key="7">
    <source>
        <dbReference type="ARBA" id="ARBA00033417"/>
    </source>
</evidence>
<evidence type="ECO:0000313" key="10">
    <source>
        <dbReference type="Proteomes" id="UP000467840"/>
    </source>
</evidence>
<reference evidence="9 10" key="1">
    <citation type="journal article" date="2020" name="Mol. Plant">
        <title>The Chromosome-Based Rubber Tree Genome Provides New Insights into Spurge Genome Evolution and Rubber Biosynthesis.</title>
        <authorList>
            <person name="Liu J."/>
            <person name="Shi C."/>
            <person name="Shi C.C."/>
            <person name="Li W."/>
            <person name="Zhang Q.J."/>
            <person name="Zhang Y."/>
            <person name="Li K."/>
            <person name="Lu H.F."/>
            <person name="Shi C."/>
            <person name="Zhu S.T."/>
            <person name="Xiao Z.Y."/>
            <person name="Nan H."/>
            <person name="Yue Y."/>
            <person name="Zhu X.G."/>
            <person name="Wu Y."/>
            <person name="Hong X.N."/>
            <person name="Fan G.Y."/>
            <person name="Tong Y."/>
            <person name="Zhang D."/>
            <person name="Mao C.L."/>
            <person name="Liu Y.L."/>
            <person name="Hao S.J."/>
            <person name="Liu W.Q."/>
            <person name="Lv M.Q."/>
            <person name="Zhang H.B."/>
            <person name="Liu Y."/>
            <person name="Hu-Tang G.R."/>
            <person name="Wang J.P."/>
            <person name="Wang J.H."/>
            <person name="Sun Y.H."/>
            <person name="Ni S.B."/>
            <person name="Chen W.B."/>
            <person name="Zhang X.C."/>
            <person name="Jiao Y.N."/>
            <person name="Eichler E.E."/>
            <person name="Li G.H."/>
            <person name="Liu X."/>
            <person name="Gao L.Z."/>
        </authorList>
    </citation>
    <scope>NUCLEOTIDE SEQUENCE [LARGE SCALE GENOMIC DNA]</scope>
    <source>
        <strain evidence="10">cv. GT1</strain>
        <tissue evidence="9">Leaf</tissue>
    </source>
</reference>
<organism evidence="9 10">
    <name type="scientific">Hevea brasiliensis</name>
    <name type="common">Para rubber tree</name>
    <name type="synonym">Siphonia brasiliensis</name>
    <dbReference type="NCBI Taxonomy" id="3981"/>
    <lineage>
        <taxon>Eukaryota</taxon>
        <taxon>Viridiplantae</taxon>
        <taxon>Streptophyta</taxon>
        <taxon>Embryophyta</taxon>
        <taxon>Tracheophyta</taxon>
        <taxon>Spermatophyta</taxon>
        <taxon>Magnoliopsida</taxon>
        <taxon>eudicotyledons</taxon>
        <taxon>Gunneridae</taxon>
        <taxon>Pentapetalae</taxon>
        <taxon>rosids</taxon>
        <taxon>fabids</taxon>
        <taxon>Malpighiales</taxon>
        <taxon>Euphorbiaceae</taxon>
        <taxon>Crotonoideae</taxon>
        <taxon>Micrandreae</taxon>
        <taxon>Hevea</taxon>
    </lineage>
</organism>
<dbReference type="SUPFAM" id="SSF51445">
    <property type="entry name" value="(Trans)glycosidases"/>
    <property type="match status" value="1"/>
</dbReference>
<comment type="caution">
    <text evidence="9">The sequence shown here is derived from an EMBL/GenBank/DDBJ whole genome shotgun (WGS) entry which is preliminary data.</text>
</comment>
<evidence type="ECO:0000256" key="1">
    <source>
        <dbReference type="ARBA" id="ARBA00000382"/>
    </source>
</evidence>
<evidence type="ECO:0000256" key="8">
    <source>
        <dbReference type="RuleBase" id="RU004335"/>
    </source>
</evidence>
<dbReference type="GO" id="GO:0042973">
    <property type="term" value="F:glucan endo-1,3-beta-D-glucosidase activity"/>
    <property type="evidence" value="ECO:0007669"/>
    <property type="project" value="UniProtKB-EC"/>
</dbReference>
<dbReference type="InterPro" id="IPR017853">
    <property type="entry name" value="GH"/>
</dbReference>
<dbReference type="PANTHER" id="PTHR32227">
    <property type="entry name" value="GLUCAN ENDO-1,3-BETA-GLUCOSIDASE BG1-RELATED-RELATED"/>
    <property type="match status" value="1"/>
</dbReference>
<dbReference type="Proteomes" id="UP000467840">
    <property type="component" value="Chromosome 8"/>
</dbReference>
<dbReference type="EC" id="3.2.1.39" evidence="3"/>
<keyword evidence="10" id="KW-1185">Reference proteome</keyword>
<evidence type="ECO:0000256" key="5">
    <source>
        <dbReference type="ARBA" id="ARBA00023295"/>
    </source>
</evidence>
<evidence type="ECO:0000256" key="6">
    <source>
        <dbReference type="ARBA" id="ARBA00033335"/>
    </source>
</evidence>
<protein>
    <recommendedName>
        <fullName evidence="3">glucan endo-1,3-beta-D-glucosidase</fullName>
        <ecNumber evidence="3">3.2.1.39</ecNumber>
    </recommendedName>
    <alternativeName>
        <fullName evidence="6">(1-&gt;3)-beta-glucan endohydrolase</fullName>
    </alternativeName>
    <alternativeName>
        <fullName evidence="7">Beta-1,3-endoglucanase</fullName>
    </alternativeName>
</protein>
<sequence length="255" mass="27978">MLKIEVKLRLFQGAQIGVCYGMNSNDLPPPGEVTVGNEIMPSDRFAQFLVPAIINIRNELSSAGLGNIKVSSAIDPRSLAASFPPSKGSFKQEYRPIIDPLIKFLVDNQSPLLINLYPYFSYRDSNGQVSLDYALFTASSPVVSDPPNSYQTIFDATLDAVYAALEKAGGGSLETVVSETGWPTAGDIGASIENARTLNNKLIEHVISGTPKKPVNPMETYIFAMFDEDKKDPELEKHWGLFSPNKQPKYPVNFN</sequence>
<dbReference type="GO" id="GO:0005975">
    <property type="term" value="P:carbohydrate metabolic process"/>
    <property type="evidence" value="ECO:0007669"/>
    <property type="project" value="InterPro"/>
</dbReference>
<comment type="catalytic activity">
    <reaction evidence="1">
        <text>Hydrolysis of (1-&gt;3)-beta-D-glucosidic linkages in (1-&gt;3)-beta-D-glucans.</text>
        <dbReference type="EC" id="3.2.1.39"/>
    </reaction>
</comment>
<dbReference type="Gene3D" id="3.20.20.80">
    <property type="entry name" value="Glycosidases"/>
    <property type="match status" value="1"/>
</dbReference>
<evidence type="ECO:0000256" key="3">
    <source>
        <dbReference type="ARBA" id="ARBA00012780"/>
    </source>
</evidence>
<dbReference type="AlphaFoldDB" id="A0A6A6KK78"/>